<keyword evidence="2" id="KW-1003">Cell membrane</keyword>
<evidence type="ECO:0000313" key="8">
    <source>
        <dbReference type="EMBL" id="ARS88897.1"/>
    </source>
</evidence>
<proteinExistence type="predicted"/>
<evidence type="ECO:0000256" key="4">
    <source>
        <dbReference type="ARBA" id="ARBA00022989"/>
    </source>
</evidence>
<dbReference type="RefSeq" id="WP_086887282.1">
    <property type="nucleotide sequence ID" value="NZ_CP019893.1"/>
</dbReference>
<dbReference type="InterPro" id="IPR027379">
    <property type="entry name" value="CLS_N"/>
</dbReference>
<dbReference type="Proteomes" id="UP000250088">
    <property type="component" value="Chromosome"/>
</dbReference>
<evidence type="ECO:0000256" key="3">
    <source>
        <dbReference type="ARBA" id="ARBA00022692"/>
    </source>
</evidence>
<dbReference type="EMBL" id="CP019893">
    <property type="protein sequence ID" value="ARS88897.1"/>
    <property type="molecule type" value="Genomic_DNA"/>
</dbReference>
<evidence type="ECO:0000256" key="6">
    <source>
        <dbReference type="SAM" id="Phobius"/>
    </source>
</evidence>
<dbReference type="Pfam" id="PF13396">
    <property type="entry name" value="PLDc_N"/>
    <property type="match status" value="1"/>
</dbReference>
<protein>
    <recommendedName>
        <fullName evidence="7">Cardiolipin synthase N-terminal domain-containing protein</fullName>
    </recommendedName>
</protein>
<evidence type="ECO:0000259" key="7">
    <source>
        <dbReference type="Pfam" id="PF13396"/>
    </source>
</evidence>
<comment type="subcellular location">
    <subcellularLocation>
        <location evidence="1">Cell membrane</location>
        <topology evidence="1">Multi-pass membrane protein</topology>
    </subcellularLocation>
</comment>
<feature type="domain" description="Cardiolipin synthase N-terminal" evidence="7">
    <location>
        <begin position="27"/>
        <end position="69"/>
    </location>
</feature>
<keyword evidence="3 6" id="KW-0812">Transmembrane</keyword>
<keyword evidence="5 6" id="KW-0472">Membrane</keyword>
<feature type="transmembrane region" description="Helical" evidence="6">
    <location>
        <begin position="48"/>
        <end position="67"/>
    </location>
</feature>
<evidence type="ECO:0000313" key="9">
    <source>
        <dbReference type="Proteomes" id="UP000250088"/>
    </source>
</evidence>
<keyword evidence="4 6" id="KW-1133">Transmembrane helix</keyword>
<keyword evidence="9" id="KW-1185">Reference proteome</keyword>
<sequence length="71" mass="7636">MISASALETRPGTGEGSIFFLLLGLAYLGAIIWTYQDATERSDQSPTLWALAVVLAPPLGVVLYLLLGRTR</sequence>
<name>A0A2Z2HTY6_9EURY</name>
<evidence type="ECO:0000256" key="1">
    <source>
        <dbReference type="ARBA" id="ARBA00004651"/>
    </source>
</evidence>
<feature type="transmembrane region" description="Helical" evidence="6">
    <location>
        <begin position="18"/>
        <end position="36"/>
    </location>
</feature>
<organism evidence="8 9">
    <name type="scientific">Natrarchaeobaculum aegyptiacum</name>
    <dbReference type="NCBI Taxonomy" id="745377"/>
    <lineage>
        <taxon>Archaea</taxon>
        <taxon>Methanobacteriati</taxon>
        <taxon>Methanobacteriota</taxon>
        <taxon>Stenosarchaea group</taxon>
        <taxon>Halobacteria</taxon>
        <taxon>Halobacteriales</taxon>
        <taxon>Natrialbaceae</taxon>
        <taxon>Natrarchaeobaculum</taxon>
    </lineage>
</organism>
<reference evidence="9" key="1">
    <citation type="submission" date="2017-02" db="EMBL/GenBank/DDBJ databases">
        <title>Natronthermophilus aegyptiacus gen. nov.,sp. nov., an aerobic, extremely halophilic alkalithermophilic archaeon isolated from the athalassohaline Wadi An Natrun, Egypt.</title>
        <authorList>
            <person name="Zhao B."/>
        </authorList>
    </citation>
    <scope>NUCLEOTIDE SEQUENCE [LARGE SCALE GENOMIC DNA]</scope>
    <source>
        <strain evidence="9">JW/NM-HA 15</strain>
    </source>
</reference>
<dbReference type="GO" id="GO:0005886">
    <property type="term" value="C:plasma membrane"/>
    <property type="evidence" value="ECO:0007669"/>
    <property type="project" value="UniProtKB-SubCell"/>
</dbReference>
<dbReference type="AlphaFoldDB" id="A0A2Z2HTY6"/>
<evidence type="ECO:0000256" key="5">
    <source>
        <dbReference type="ARBA" id="ARBA00023136"/>
    </source>
</evidence>
<accession>A0A2Z2HTY6</accession>
<dbReference type="KEGG" id="naj:B1756_03435"/>
<gene>
    <name evidence="8" type="ORF">B1756_03435</name>
</gene>
<evidence type="ECO:0000256" key="2">
    <source>
        <dbReference type="ARBA" id="ARBA00022475"/>
    </source>
</evidence>
<dbReference type="GeneID" id="32893100"/>